<dbReference type="PANTHER" id="PTHR33076">
    <property type="entry name" value="NON-SPECIFIC LIPID-TRANSFER PROTEIN 2-RELATED"/>
    <property type="match status" value="1"/>
</dbReference>
<dbReference type="Pfam" id="PF00234">
    <property type="entry name" value="Tryp_alpha_amyl"/>
    <property type="match status" value="1"/>
</dbReference>
<dbReference type="GO" id="GO:0008289">
    <property type="term" value="F:lipid binding"/>
    <property type="evidence" value="ECO:0007669"/>
    <property type="project" value="UniProtKB-KW"/>
</dbReference>
<dbReference type="EMBL" id="SMMG02000006">
    <property type="protein sequence ID" value="KAA3471481.1"/>
    <property type="molecule type" value="Genomic_DNA"/>
</dbReference>
<sequence length="213" mass="23014">MFRSINSIAMLVFLYFSRDITETAAASPMCNVVIFFLSPCEGFIKGGADPAPECCVGAKRLIDQLKAKEDRIEVCQCIKALLPQLGPFDPNRVPLLGQKCGYEERAEKCEKQEYGPCIKSDAAPPCQEVIVSITPCLSFIKGQPDPAPGCCSGAKGLAKQANTKLDRQGICECLKGVLPKIGPYDPKRFPLIAQKCGINTLIPPISATTNCTK</sequence>
<dbReference type="AlphaFoldDB" id="A0A5B6VQR7"/>
<organism evidence="5 6">
    <name type="scientific">Gossypium australe</name>
    <dbReference type="NCBI Taxonomy" id="47621"/>
    <lineage>
        <taxon>Eukaryota</taxon>
        <taxon>Viridiplantae</taxon>
        <taxon>Streptophyta</taxon>
        <taxon>Embryophyta</taxon>
        <taxon>Tracheophyta</taxon>
        <taxon>Spermatophyta</taxon>
        <taxon>Magnoliopsida</taxon>
        <taxon>eudicotyledons</taxon>
        <taxon>Gunneridae</taxon>
        <taxon>Pentapetalae</taxon>
        <taxon>rosids</taxon>
        <taxon>malvids</taxon>
        <taxon>Malvales</taxon>
        <taxon>Malvaceae</taxon>
        <taxon>Malvoideae</taxon>
        <taxon>Gossypium</taxon>
    </lineage>
</organism>
<dbReference type="GO" id="GO:0006869">
    <property type="term" value="P:lipid transport"/>
    <property type="evidence" value="ECO:0007669"/>
    <property type="project" value="InterPro"/>
</dbReference>
<dbReference type="InterPro" id="IPR000528">
    <property type="entry name" value="Plant_nsLTP"/>
</dbReference>
<dbReference type="OrthoDB" id="1862539at2759"/>
<keyword evidence="2" id="KW-0813">Transport</keyword>
<evidence type="ECO:0000256" key="1">
    <source>
        <dbReference type="ARBA" id="ARBA00009748"/>
    </source>
</evidence>
<name>A0A5B6VQR7_9ROSI</name>
<evidence type="ECO:0000313" key="6">
    <source>
        <dbReference type="Proteomes" id="UP000325315"/>
    </source>
</evidence>
<dbReference type="CDD" id="cd01960">
    <property type="entry name" value="nsLTP1"/>
    <property type="match status" value="1"/>
</dbReference>
<evidence type="ECO:0000259" key="4">
    <source>
        <dbReference type="SMART" id="SM00499"/>
    </source>
</evidence>
<comment type="similarity">
    <text evidence="1 2">Belongs to the plant LTP family.</text>
</comment>
<comment type="caution">
    <text evidence="5">The sequence shown here is derived from an EMBL/GenBank/DDBJ whole genome shotgun (WGS) entry which is preliminary data.</text>
</comment>
<dbReference type="InterPro" id="IPR016140">
    <property type="entry name" value="Bifunc_inhib/LTP/seed_store"/>
</dbReference>
<evidence type="ECO:0000256" key="3">
    <source>
        <dbReference type="SAM" id="SignalP"/>
    </source>
</evidence>
<evidence type="ECO:0000256" key="2">
    <source>
        <dbReference type="RuleBase" id="RU000628"/>
    </source>
</evidence>
<evidence type="ECO:0000313" key="5">
    <source>
        <dbReference type="EMBL" id="KAA3471481.1"/>
    </source>
</evidence>
<accession>A0A5B6VQR7</accession>
<feature type="chain" id="PRO_5022955869" description="Non-specific lipid-transfer protein" evidence="3">
    <location>
        <begin position="26"/>
        <end position="213"/>
    </location>
</feature>
<dbReference type="Gene3D" id="1.10.110.10">
    <property type="entry name" value="Plant lipid-transfer and hydrophobic proteins"/>
    <property type="match status" value="2"/>
</dbReference>
<protein>
    <recommendedName>
        <fullName evidence="2">Non-specific lipid-transfer protein</fullName>
    </recommendedName>
</protein>
<gene>
    <name evidence="5" type="ORF">EPI10_017094</name>
</gene>
<feature type="signal peptide" evidence="3">
    <location>
        <begin position="1"/>
        <end position="25"/>
    </location>
</feature>
<feature type="domain" description="Bifunctional inhibitor/plant lipid transfer protein/seed storage helical" evidence="4">
    <location>
        <begin position="30"/>
        <end position="117"/>
    </location>
</feature>
<comment type="function">
    <text evidence="2">Plant non-specific lipid-transfer proteins transfer phospholipids as well as galactolipids across membranes. May play a role in wax or cutin deposition in the cell walls of expanding epidermal cells and certain secretory tissues.</text>
</comment>
<dbReference type="SMART" id="SM00499">
    <property type="entry name" value="AAI"/>
    <property type="match status" value="2"/>
</dbReference>
<keyword evidence="2" id="KW-0446">Lipid-binding</keyword>
<keyword evidence="6" id="KW-1185">Reference proteome</keyword>
<dbReference type="InterPro" id="IPR036312">
    <property type="entry name" value="Bifun_inhib/LTP/seed_sf"/>
</dbReference>
<feature type="domain" description="Bifunctional inhibitor/plant lipid transfer protein/seed storage helical" evidence="4">
    <location>
        <begin position="126"/>
        <end position="211"/>
    </location>
</feature>
<keyword evidence="3" id="KW-0732">Signal</keyword>
<reference evidence="6" key="1">
    <citation type="journal article" date="2019" name="Plant Biotechnol. J.">
        <title>Genome sequencing of the Australian wild diploid species Gossypium australe highlights disease resistance and delayed gland morphogenesis.</title>
        <authorList>
            <person name="Cai Y."/>
            <person name="Cai X."/>
            <person name="Wang Q."/>
            <person name="Wang P."/>
            <person name="Zhang Y."/>
            <person name="Cai C."/>
            <person name="Xu Y."/>
            <person name="Wang K."/>
            <person name="Zhou Z."/>
            <person name="Wang C."/>
            <person name="Geng S."/>
            <person name="Li B."/>
            <person name="Dong Q."/>
            <person name="Hou Y."/>
            <person name="Wang H."/>
            <person name="Ai P."/>
            <person name="Liu Z."/>
            <person name="Yi F."/>
            <person name="Sun M."/>
            <person name="An G."/>
            <person name="Cheng J."/>
            <person name="Zhang Y."/>
            <person name="Shi Q."/>
            <person name="Xie Y."/>
            <person name="Shi X."/>
            <person name="Chang Y."/>
            <person name="Huang F."/>
            <person name="Chen Y."/>
            <person name="Hong S."/>
            <person name="Mi L."/>
            <person name="Sun Q."/>
            <person name="Zhang L."/>
            <person name="Zhou B."/>
            <person name="Peng R."/>
            <person name="Zhang X."/>
            <person name="Liu F."/>
        </authorList>
    </citation>
    <scope>NUCLEOTIDE SEQUENCE [LARGE SCALE GENOMIC DNA]</scope>
    <source>
        <strain evidence="6">cv. PA1801</strain>
    </source>
</reference>
<dbReference type="Pfam" id="PF14368">
    <property type="entry name" value="LTP_2"/>
    <property type="match status" value="1"/>
</dbReference>
<dbReference type="PRINTS" id="PR00382">
    <property type="entry name" value="LIPIDTRNSFER"/>
</dbReference>
<dbReference type="Proteomes" id="UP000325315">
    <property type="component" value="Unassembled WGS sequence"/>
</dbReference>
<proteinExistence type="inferred from homology"/>
<dbReference type="SUPFAM" id="SSF47699">
    <property type="entry name" value="Bifunctional inhibitor/lipid-transfer protein/seed storage 2S albumin"/>
    <property type="match status" value="2"/>
</dbReference>